<dbReference type="SUPFAM" id="SSF52540">
    <property type="entry name" value="P-loop containing nucleoside triphosphate hydrolases"/>
    <property type="match status" value="1"/>
</dbReference>
<dbReference type="InterPro" id="IPR017781">
    <property type="entry name" value="ABC_transptr_urea_ATP-bd_UrtD"/>
</dbReference>
<dbReference type="FunFam" id="3.40.50.300:FF:000421">
    <property type="entry name" value="Branched-chain amino acid ABC transporter ATP-binding protein"/>
    <property type="match status" value="1"/>
</dbReference>
<dbReference type="CDD" id="cd03219">
    <property type="entry name" value="ABC_Mj1267_LivG_branched"/>
    <property type="match status" value="1"/>
</dbReference>
<dbReference type="Proteomes" id="UP000235611">
    <property type="component" value="Unassembled WGS sequence"/>
</dbReference>
<dbReference type="Pfam" id="PF00005">
    <property type="entry name" value="ABC_tran"/>
    <property type="match status" value="1"/>
</dbReference>
<dbReference type="InterPro" id="IPR027417">
    <property type="entry name" value="P-loop_NTPase"/>
</dbReference>
<dbReference type="Pfam" id="PF12399">
    <property type="entry name" value="BCA_ABC_TP_C"/>
    <property type="match status" value="1"/>
</dbReference>
<dbReference type="PANTHER" id="PTHR45772:SF8">
    <property type="entry name" value="HIGH-AFFINITY BRANCHED-CHAIN AMINO ACID TRANSPORT ATP-BINDING PROTEIN"/>
    <property type="match status" value="1"/>
</dbReference>
<keyword evidence="3 5" id="KW-0067">ATP-binding</keyword>
<feature type="domain" description="ABC transporter" evidence="4">
    <location>
        <begin position="43"/>
        <end position="283"/>
    </location>
</feature>
<evidence type="ECO:0000259" key="4">
    <source>
        <dbReference type="PROSITE" id="PS50893"/>
    </source>
</evidence>
<protein>
    <submittedName>
        <fullName evidence="5">Urea ABC transporter ATP-binding protein UrtD</fullName>
    </submittedName>
</protein>
<sequence>MSALENVNALKENVRSITRRDQVFPFLIPEAHPLIDTRHNVLLYVEGVNKSFDGFKAINDLNLYIREGELRCIIGPNGAGKTTMMDIITGKTKPDSGKVWLGSNLNLLKMNEAQIANAGVGRKFQKPTVIECISVWQNLELSMAGVRSVWGTYRASMSSEQRDKLESVLELINLKDCAALLAGNLSHGQKQWLEIGMLLMQNPKLLLVDEPVAGMTHQEMDRTSELLNSLAGKHSVVVVEHDMDFVRSIASHVTVLHQGHVLAEGTMDQVQAHPEVKQVYLGE</sequence>
<dbReference type="GO" id="GO:0005886">
    <property type="term" value="C:plasma membrane"/>
    <property type="evidence" value="ECO:0007669"/>
    <property type="project" value="TreeGrafter"/>
</dbReference>
<dbReference type="InterPro" id="IPR003439">
    <property type="entry name" value="ABC_transporter-like_ATP-bd"/>
</dbReference>
<comment type="caution">
    <text evidence="5">The sequence shown here is derived from an EMBL/GenBank/DDBJ whole genome shotgun (WGS) entry which is preliminary data.</text>
</comment>
<evidence type="ECO:0000256" key="1">
    <source>
        <dbReference type="ARBA" id="ARBA00022448"/>
    </source>
</evidence>
<dbReference type="AlphaFoldDB" id="A0AAP8MUP0"/>
<dbReference type="PANTHER" id="PTHR45772">
    <property type="entry name" value="CONSERVED COMPONENT OF ABC TRANSPORTER FOR NATURAL AMINO ACIDS-RELATED"/>
    <property type="match status" value="1"/>
</dbReference>
<dbReference type="NCBIfam" id="TIGR03411">
    <property type="entry name" value="urea_trans_UrtD"/>
    <property type="match status" value="1"/>
</dbReference>
<dbReference type="EMBL" id="MDBO01000089">
    <property type="protein sequence ID" value="PMP09084.1"/>
    <property type="molecule type" value="Genomic_DNA"/>
</dbReference>
<name>A0AAP8MUP0_9VIBR</name>
<dbReference type="Gene3D" id="3.40.50.300">
    <property type="entry name" value="P-loop containing nucleotide triphosphate hydrolases"/>
    <property type="match status" value="1"/>
</dbReference>
<proteinExistence type="predicted"/>
<evidence type="ECO:0000313" key="5">
    <source>
        <dbReference type="EMBL" id="PMP09084.1"/>
    </source>
</evidence>
<evidence type="ECO:0000256" key="2">
    <source>
        <dbReference type="ARBA" id="ARBA00022741"/>
    </source>
</evidence>
<dbReference type="InterPro" id="IPR051120">
    <property type="entry name" value="ABC_AA/LPS_Transport"/>
</dbReference>
<organism evidence="5 6">
    <name type="scientific">Vibrio breoganii</name>
    <dbReference type="NCBI Taxonomy" id="553239"/>
    <lineage>
        <taxon>Bacteria</taxon>
        <taxon>Pseudomonadati</taxon>
        <taxon>Pseudomonadota</taxon>
        <taxon>Gammaproteobacteria</taxon>
        <taxon>Vibrionales</taxon>
        <taxon>Vibrionaceae</taxon>
        <taxon>Vibrio</taxon>
    </lineage>
</organism>
<dbReference type="RefSeq" id="WP_102382548.1">
    <property type="nucleotide sequence ID" value="NZ_MCXF02000002.1"/>
</dbReference>
<reference evidence="6" key="1">
    <citation type="submission" date="2016-07" db="EMBL/GenBank/DDBJ databases">
        <title>Nontailed viruses are major unrecognized killers of bacteria in the ocean.</title>
        <authorList>
            <person name="Kauffman K."/>
            <person name="Hussain F."/>
            <person name="Yang J."/>
            <person name="Arevalo P."/>
            <person name="Brown J."/>
            <person name="Cutler M."/>
            <person name="Kelly L."/>
            <person name="Polz M.F."/>
        </authorList>
    </citation>
    <scope>NUCLEOTIDE SEQUENCE [LARGE SCALE GENOMIC DNA]</scope>
    <source>
        <strain evidence="6">10N.222.49.A5</strain>
    </source>
</reference>
<accession>A0AAP8MUP0</accession>
<dbReference type="PROSITE" id="PS50893">
    <property type="entry name" value="ABC_TRANSPORTER_2"/>
    <property type="match status" value="1"/>
</dbReference>
<dbReference type="GO" id="GO:0016887">
    <property type="term" value="F:ATP hydrolysis activity"/>
    <property type="evidence" value="ECO:0007669"/>
    <property type="project" value="InterPro"/>
</dbReference>
<keyword evidence="1" id="KW-0813">Transport</keyword>
<dbReference type="InterPro" id="IPR032823">
    <property type="entry name" value="BCA_ABC_TP_C"/>
</dbReference>
<gene>
    <name evidence="5" type="ORF">BCS93_13235</name>
</gene>
<dbReference type="GO" id="GO:0005524">
    <property type="term" value="F:ATP binding"/>
    <property type="evidence" value="ECO:0007669"/>
    <property type="project" value="UniProtKB-KW"/>
</dbReference>
<evidence type="ECO:0000256" key="3">
    <source>
        <dbReference type="ARBA" id="ARBA00022840"/>
    </source>
</evidence>
<keyword evidence="2" id="KW-0547">Nucleotide-binding</keyword>
<evidence type="ECO:0000313" key="6">
    <source>
        <dbReference type="Proteomes" id="UP000235611"/>
    </source>
</evidence>